<name>A0A0G3G8F6_9PSED</name>
<feature type="domain" description="HTH hxlR-type" evidence="4">
    <location>
        <begin position="10"/>
        <end position="114"/>
    </location>
</feature>
<keyword evidence="2" id="KW-0238">DNA-binding</keyword>
<dbReference type="AlphaFoldDB" id="A0A0G3G8F6"/>
<dbReference type="InterPro" id="IPR036388">
    <property type="entry name" value="WH-like_DNA-bd_sf"/>
</dbReference>
<accession>A0A0G3G8F6</accession>
<dbReference type="EMBL" id="CP011020">
    <property type="protein sequence ID" value="AKJ96684.1"/>
    <property type="molecule type" value="Genomic_DNA"/>
</dbReference>
<dbReference type="Gene3D" id="1.10.10.10">
    <property type="entry name" value="Winged helix-like DNA-binding domain superfamily/Winged helix DNA-binding domain"/>
    <property type="match status" value="1"/>
</dbReference>
<dbReference type="PANTHER" id="PTHR33204:SF39">
    <property type="entry name" value="TRANSCRIPTIONAL REGULATORY PROTEIN"/>
    <property type="match status" value="1"/>
</dbReference>
<reference evidence="5 6" key="1">
    <citation type="journal article" date="2015" name="Stand. Genomic Sci.">
        <title>Complete genome of Pseudomonas chlororaphis strain UFB2, a soil bacterium with antibacterial activity against bacterial canker pathogen of tomato.</title>
        <authorList>
            <person name="Deng P."/>
            <person name="Wang X."/>
            <person name="Baird S.M."/>
            <person name="Lu S.E."/>
        </authorList>
    </citation>
    <scope>NUCLEOTIDE SEQUENCE [LARGE SCALE GENOMIC DNA]</scope>
    <source>
        <strain evidence="5 6">UFB2</strain>
    </source>
</reference>
<dbReference type="InterPro" id="IPR002577">
    <property type="entry name" value="HTH_HxlR"/>
</dbReference>
<sequence>MLDDTAKPECTPQRLEQTRLVLDQIANKWSIMIMTRLADGPVRFNELRRLLGNITHKSLTEALRRLERHKLIRREVICSSPVAVQYEVTDLGRTLETPVTALVRWAEDHAGEMLDVQSSEEVEG</sequence>
<dbReference type="PATRIC" id="fig|587753.11.peg.188"/>
<evidence type="ECO:0000256" key="1">
    <source>
        <dbReference type="ARBA" id="ARBA00023015"/>
    </source>
</evidence>
<protein>
    <recommendedName>
        <fullName evidence="4">HTH hxlR-type domain-containing protein</fullName>
    </recommendedName>
</protein>
<reference evidence="6" key="2">
    <citation type="submission" date="2015-03" db="EMBL/GenBank/DDBJ databases">
        <authorList>
            <person name="Deng P."/>
            <person name="Lu S."/>
        </authorList>
    </citation>
    <scope>NUCLEOTIDE SEQUENCE [LARGE SCALE GENOMIC DNA]</scope>
    <source>
        <strain evidence="6">UFB2</strain>
    </source>
</reference>
<evidence type="ECO:0000313" key="6">
    <source>
        <dbReference type="Proteomes" id="UP000035212"/>
    </source>
</evidence>
<dbReference type="GO" id="GO:0003677">
    <property type="term" value="F:DNA binding"/>
    <property type="evidence" value="ECO:0007669"/>
    <property type="project" value="UniProtKB-KW"/>
</dbReference>
<evidence type="ECO:0000259" key="4">
    <source>
        <dbReference type="PROSITE" id="PS51118"/>
    </source>
</evidence>
<evidence type="ECO:0000256" key="2">
    <source>
        <dbReference type="ARBA" id="ARBA00023125"/>
    </source>
</evidence>
<evidence type="ECO:0000313" key="5">
    <source>
        <dbReference type="EMBL" id="AKJ96684.1"/>
    </source>
</evidence>
<keyword evidence="1" id="KW-0805">Transcription regulation</keyword>
<proteinExistence type="predicted"/>
<dbReference type="PANTHER" id="PTHR33204">
    <property type="entry name" value="TRANSCRIPTIONAL REGULATOR, MARR FAMILY"/>
    <property type="match status" value="1"/>
</dbReference>
<dbReference type="Proteomes" id="UP000035212">
    <property type="component" value="Chromosome"/>
</dbReference>
<dbReference type="InterPro" id="IPR036390">
    <property type="entry name" value="WH_DNA-bd_sf"/>
</dbReference>
<keyword evidence="3" id="KW-0804">Transcription</keyword>
<dbReference type="PROSITE" id="PS51118">
    <property type="entry name" value="HTH_HXLR"/>
    <property type="match status" value="1"/>
</dbReference>
<dbReference type="Pfam" id="PF01638">
    <property type="entry name" value="HxlR"/>
    <property type="match status" value="1"/>
</dbReference>
<organism evidence="5 6">
    <name type="scientific">Pseudomonas chlororaphis</name>
    <dbReference type="NCBI Taxonomy" id="587753"/>
    <lineage>
        <taxon>Bacteria</taxon>
        <taxon>Pseudomonadati</taxon>
        <taxon>Pseudomonadota</taxon>
        <taxon>Gammaproteobacteria</taxon>
        <taxon>Pseudomonadales</taxon>
        <taxon>Pseudomonadaceae</taxon>
        <taxon>Pseudomonas</taxon>
    </lineage>
</organism>
<dbReference type="SUPFAM" id="SSF46785">
    <property type="entry name" value="Winged helix' DNA-binding domain"/>
    <property type="match status" value="1"/>
</dbReference>
<evidence type="ECO:0000256" key="3">
    <source>
        <dbReference type="ARBA" id="ARBA00023163"/>
    </source>
</evidence>
<gene>
    <name evidence="5" type="ORF">VM99_00915</name>
</gene>